<comment type="similarity">
    <text evidence="6">Belongs to the GST superfamily. Tau family.</text>
</comment>
<dbReference type="PANTHER" id="PTHR11260:SF631">
    <property type="entry name" value="GST C-TERMINAL DOMAIN-CONTAINING PROTEIN"/>
    <property type="match status" value="1"/>
</dbReference>
<dbReference type="Gene3D" id="1.20.1050.10">
    <property type="match status" value="2"/>
</dbReference>
<dbReference type="InterPro" id="IPR036282">
    <property type="entry name" value="Glutathione-S-Trfase_C_sf"/>
</dbReference>
<evidence type="ECO:0000259" key="9">
    <source>
        <dbReference type="PROSITE" id="PS50405"/>
    </source>
</evidence>
<evidence type="ECO:0000256" key="5">
    <source>
        <dbReference type="ARBA" id="ARBA00022679"/>
    </source>
</evidence>
<dbReference type="GO" id="GO:0006749">
    <property type="term" value="P:glutathione metabolic process"/>
    <property type="evidence" value="ECO:0007669"/>
    <property type="project" value="InterPro"/>
</dbReference>
<evidence type="ECO:0000256" key="4">
    <source>
        <dbReference type="ARBA" id="ARBA00022575"/>
    </source>
</evidence>
<dbReference type="Pfam" id="PF00043">
    <property type="entry name" value="GST_C"/>
    <property type="match status" value="1"/>
</dbReference>
<comment type="catalytic activity">
    <reaction evidence="7">
        <text>RX + glutathione = an S-substituted glutathione + a halide anion + H(+)</text>
        <dbReference type="Rhea" id="RHEA:16437"/>
        <dbReference type="ChEBI" id="CHEBI:15378"/>
        <dbReference type="ChEBI" id="CHEBI:16042"/>
        <dbReference type="ChEBI" id="CHEBI:17792"/>
        <dbReference type="ChEBI" id="CHEBI:57925"/>
        <dbReference type="ChEBI" id="CHEBI:90779"/>
        <dbReference type="EC" id="2.5.1.18"/>
    </reaction>
</comment>
<dbReference type="EMBL" id="JAHUZN010000004">
    <property type="protein sequence ID" value="KAG8496439.1"/>
    <property type="molecule type" value="Genomic_DNA"/>
</dbReference>
<dbReference type="FunFam" id="3.40.30.10:FF:000014">
    <property type="entry name" value="Tau class glutathione S-transferase"/>
    <property type="match status" value="1"/>
</dbReference>
<dbReference type="InterPro" id="IPR040079">
    <property type="entry name" value="Glutathione_S-Trfase"/>
</dbReference>
<keyword evidence="4" id="KW-0216">Detoxification</keyword>
<dbReference type="GO" id="GO:0009407">
    <property type="term" value="P:toxin catabolic process"/>
    <property type="evidence" value="ECO:0007669"/>
    <property type="project" value="UniProtKB-ARBA"/>
</dbReference>
<proteinExistence type="inferred from homology"/>
<feature type="domain" description="GST N-terminal" evidence="8">
    <location>
        <begin position="3"/>
        <end position="82"/>
    </location>
</feature>
<dbReference type="GO" id="GO:0005829">
    <property type="term" value="C:cytosol"/>
    <property type="evidence" value="ECO:0007669"/>
    <property type="project" value="UniProtKB-SubCell"/>
</dbReference>
<keyword evidence="5" id="KW-0808">Transferase</keyword>
<keyword evidence="11" id="KW-1185">Reference proteome</keyword>
<dbReference type="EC" id="2.5.1.18" evidence="2"/>
<name>A0A8J5YYY7_9ROSI</name>
<organism evidence="10 11">
    <name type="scientific">Gossypium anomalum</name>
    <dbReference type="NCBI Taxonomy" id="47600"/>
    <lineage>
        <taxon>Eukaryota</taxon>
        <taxon>Viridiplantae</taxon>
        <taxon>Streptophyta</taxon>
        <taxon>Embryophyta</taxon>
        <taxon>Tracheophyta</taxon>
        <taxon>Spermatophyta</taxon>
        <taxon>Magnoliopsida</taxon>
        <taxon>eudicotyledons</taxon>
        <taxon>Gunneridae</taxon>
        <taxon>Pentapetalae</taxon>
        <taxon>rosids</taxon>
        <taxon>malvids</taxon>
        <taxon>Malvales</taxon>
        <taxon>Malvaceae</taxon>
        <taxon>Malvoideae</taxon>
        <taxon>Gossypium</taxon>
    </lineage>
</organism>
<dbReference type="InterPro" id="IPR036249">
    <property type="entry name" value="Thioredoxin-like_sf"/>
</dbReference>
<evidence type="ECO:0000259" key="8">
    <source>
        <dbReference type="PROSITE" id="PS50404"/>
    </source>
</evidence>
<keyword evidence="3" id="KW-0963">Cytoplasm</keyword>
<reference evidence="10 11" key="1">
    <citation type="journal article" date="2021" name="bioRxiv">
        <title>The Gossypium anomalum genome as a resource for cotton improvement and evolutionary analysis of hybrid incompatibility.</title>
        <authorList>
            <person name="Grover C.E."/>
            <person name="Yuan D."/>
            <person name="Arick M.A."/>
            <person name="Miller E.R."/>
            <person name="Hu G."/>
            <person name="Peterson D.G."/>
            <person name="Wendel J.F."/>
            <person name="Udall J.A."/>
        </authorList>
    </citation>
    <scope>NUCLEOTIDE SEQUENCE [LARGE SCALE GENOMIC DNA]</scope>
    <source>
        <strain evidence="10">JFW-Udall</strain>
        <tissue evidence="10">Leaf</tissue>
    </source>
</reference>
<evidence type="ECO:0000256" key="1">
    <source>
        <dbReference type="ARBA" id="ARBA00004514"/>
    </source>
</evidence>
<evidence type="ECO:0000256" key="6">
    <source>
        <dbReference type="ARBA" id="ARBA00025743"/>
    </source>
</evidence>
<dbReference type="CDD" id="cd03058">
    <property type="entry name" value="GST_N_Tau"/>
    <property type="match status" value="1"/>
</dbReference>
<dbReference type="AlphaFoldDB" id="A0A8J5YYY7"/>
<sequence length="278" mass="32471">MGEEVKFHGMWASPFSRRVELALKLKAIPYQYIEEDLSNKTPSLLRYNPVHKKVPVLVHNDKPVAESMVIIEYMDETWENNPILPRDPYERAMARFYAKFIDDKVYQISTLFSFNNSLVKLYKRSMYYTFLSYLIFYLFSTLAKSVDLIPRIDRIVVSCVHLLPTLAKLGQTAGKEKEETIEEIHKQLKILEDELKGKQFFGGQRIGYLDIVAMILVWLHLAGSITGQKILSTEKFPLIYEWIERVMKMEVVNECLIPEEKRQDWIQLAQRAPKSASN</sequence>
<dbReference type="Pfam" id="PF13409">
    <property type="entry name" value="GST_N_2"/>
    <property type="match status" value="1"/>
</dbReference>
<dbReference type="SFLD" id="SFLDG00358">
    <property type="entry name" value="Main_(cytGST)"/>
    <property type="match status" value="1"/>
</dbReference>
<dbReference type="SUPFAM" id="SSF52833">
    <property type="entry name" value="Thioredoxin-like"/>
    <property type="match status" value="1"/>
</dbReference>
<gene>
    <name evidence="10" type="ORF">CXB51_007518</name>
</gene>
<dbReference type="Proteomes" id="UP000701853">
    <property type="component" value="Chromosome 4"/>
</dbReference>
<dbReference type="GO" id="GO:0004364">
    <property type="term" value="F:glutathione transferase activity"/>
    <property type="evidence" value="ECO:0007669"/>
    <property type="project" value="UniProtKB-EC"/>
</dbReference>
<dbReference type="InterPro" id="IPR004046">
    <property type="entry name" value="GST_C"/>
</dbReference>
<protein>
    <recommendedName>
        <fullName evidence="2">glutathione transferase</fullName>
        <ecNumber evidence="2">2.5.1.18</ecNumber>
    </recommendedName>
</protein>
<dbReference type="PANTHER" id="PTHR11260">
    <property type="entry name" value="GLUTATHIONE S-TRANSFERASE, GST, SUPERFAMILY, GST DOMAIN CONTAINING"/>
    <property type="match status" value="1"/>
</dbReference>
<dbReference type="InterPro" id="IPR010987">
    <property type="entry name" value="Glutathione-S-Trfase_C-like"/>
</dbReference>
<dbReference type="InterPro" id="IPR045073">
    <property type="entry name" value="Omega/Tau-like"/>
</dbReference>
<evidence type="ECO:0000256" key="2">
    <source>
        <dbReference type="ARBA" id="ARBA00012452"/>
    </source>
</evidence>
<comment type="caution">
    <text evidence="10">The sequence shown here is derived from an EMBL/GenBank/DDBJ whole genome shotgun (WGS) entry which is preliminary data.</text>
</comment>
<evidence type="ECO:0000256" key="7">
    <source>
        <dbReference type="ARBA" id="ARBA00047960"/>
    </source>
</evidence>
<dbReference type="InterPro" id="IPR045074">
    <property type="entry name" value="GST_C_Tau"/>
</dbReference>
<accession>A0A8J5YYY7</accession>
<evidence type="ECO:0000313" key="10">
    <source>
        <dbReference type="EMBL" id="KAG8496439.1"/>
    </source>
</evidence>
<evidence type="ECO:0000256" key="3">
    <source>
        <dbReference type="ARBA" id="ARBA00022490"/>
    </source>
</evidence>
<dbReference type="SFLD" id="SFLDS00019">
    <property type="entry name" value="Glutathione_Transferase_(cytos"/>
    <property type="match status" value="1"/>
</dbReference>
<dbReference type="OrthoDB" id="4951845at2759"/>
<dbReference type="InterPro" id="IPR004045">
    <property type="entry name" value="Glutathione_S-Trfase_N"/>
</dbReference>
<dbReference type="PROSITE" id="PS50405">
    <property type="entry name" value="GST_CTER"/>
    <property type="match status" value="1"/>
</dbReference>
<dbReference type="SUPFAM" id="SSF47616">
    <property type="entry name" value="GST C-terminal domain-like"/>
    <property type="match status" value="1"/>
</dbReference>
<dbReference type="Gene3D" id="3.40.30.10">
    <property type="entry name" value="Glutaredoxin"/>
    <property type="match status" value="1"/>
</dbReference>
<comment type="subcellular location">
    <subcellularLocation>
        <location evidence="1">Cytoplasm</location>
        <location evidence="1">Cytosol</location>
    </subcellularLocation>
</comment>
<evidence type="ECO:0000313" key="11">
    <source>
        <dbReference type="Proteomes" id="UP000701853"/>
    </source>
</evidence>
<dbReference type="CDD" id="cd03185">
    <property type="entry name" value="GST_C_Tau"/>
    <property type="match status" value="1"/>
</dbReference>
<dbReference type="PROSITE" id="PS50404">
    <property type="entry name" value="GST_NTER"/>
    <property type="match status" value="1"/>
</dbReference>
<feature type="domain" description="GST C-terminal" evidence="9">
    <location>
        <begin position="87"/>
        <end position="267"/>
    </location>
</feature>